<name>A0ABY2BB64_9ACTN</name>
<feature type="compositionally biased region" description="Basic and acidic residues" evidence="1">
    <location>
        <begin position="144"/>
        <end position="175"/>
    </location>
</feature>
<reference evidence="2 3" key="1">
    <citation type="journal article" date="2015" name="Stand. Genomic Sci.">
        <title>Genomic Encyclopedia of Bacterial and Archaeal Type Strains, Phase III: the genomes of soil and plant-associated and newly described type strains.</title>
        <authorList>
            <person name="Whitman W.B."/>
            <person name="Woyke T."/>
            <person name="Klenk H.P."/>
            <person name="Zhou Y."/>
            <person name="Lilburn T.G."/>
            <person name="Beck B.J."/>
            <person name="De Vos P."/>
            <person name="Vandamme P."/>
            <person name="Eisen J.A."/>
            <person name="Garrity G."/>
            <person name="Hugenholtz P."/>
            <person name="Kyrpides N.C."/>
        </authorList>
    </citation>
    <scope>NUCLEOTIDE SEQUENCE [LARGE SCALE GENOMIC DNA]</scope>
    <source>
        <strain evidence="2 3">VKM Ac-2538</strain>
    </source>
</reference>
<dbReference type="EMBL" id="SLWM01000020">
    <property type="protein sequence ID" value="TCO14465.1"/>
    <property type="molecule type" value="Genomic_DNA"/>
</dbReference>
<comment type="caution">
    <text evidence="2">The sequence shown here is derived from an EMBL/GenBank/DDBJ whole genome shotgun (WGS) entry which is preliminary data.</text>
</comment>
<dbReference type="RefSeq" id="WP_132194206.1">
    <property type="nucleotide sequence ID" value="NZ_SLWM01000020.1"/>
</dbReference>
<evidence type="ECO:0000256" key="1">
    <source>
        <dbReference type="SAM" id="MobiDB-lite"/>
    </source>
</evidence>
<organism evidence="2 3">
    <name type="scientific">Kribbella orskensis</name>
    <dbReference type="NCBI Taxonomy" id="2512216"/>
    <lineage>
        <taxon>Bacteria</taxon>
        <taxon>Bacillati</taxon>
        <taxon>Actinomycetota</taxon>
        <taxon>Actinomycetes</taxon>
        <taxon>Propionibacteriales</taxon>
        <taxon>Kribbellaceae</taxon>
        <taxon>Kribbella</taxon>
    </lineage>
</organism>
<evidence type="ECO:0008006" key="4">
    <source>
        <dbReference type="Google" id="ProtNLM"/>
    </source>
</evidence>
<evidence type="ECO:0000313" key="2">
    <source>
        <dbReference type="EMBL" id="TCO14465.1"/>
    </source>
</evidence>
<gene>
    <name evidence="2" type="ORF">EV644_12089</name>
</gene>
<evidence type="ECO:0000313" key="3">
    <source>
        <dbReference type="Proteomes" id="UP000295818"/>
    </source>
</evidence>
<sequence length="263" mass="28249">MSTQQEQAAAQLTDETASALVTAKTALTLAADAAQDVDAGLRRAEDEIGELASQANRMYDSDLPDRQMMYAQEAAGEIGRRIGRGHEGLDEVRRQLGRASGALEAGRRSLGELEQLPGQQGEATTRLRHRLDSLSEVVEAAGRGTDRAGERLTETSRDLDRLRQSPERVQDREEAADAIRRAGRYVDEGVMDVRGGLRGLQQGLEDAGQEANAAARESVELATAARAGLNPTPAAAQRVSEGAAEQDLRHRSTGPTQGADRDR</sequence>
<proteinExistence type="predicted"/>
<protein>
    <recommendedName>
        <fullName evidence="4">Apolipoprotein A1/A4/E domain-containing protein</fullName>
    </recommendedName>
</protein>
<dbReference type="Proteomes" id="UP000295818">
    <property type="component" value="Unassembled WGS sequence"/>
</dbReference>
<feature type="region of interest" description="Disordered" evidence="1">
    <location>
        <begin position="141"/>
        <end position="175"/>
    </location>
</feature>
<accession>A0ABY2BB64</accession>
<keyword evidence="3" id="KW-1185">Reference proteome</keyword>
<feature type="region of interest" description="Disordered" evidence="1">
    <location>
        <begin position="227"/>
        <end position="263"/>
    </location>
</feature>